<evidence type="ECO:0000256" key="1">
    <source>
        <dbReference type="ARBA" id="ARBA00022737"/>
    </source>
</evidence>
<dbReference type="SUPFAM" id="SSF48452">
    <property type="entry name" value="TPR-like"/>
    <property type="match status" value="1"/>
</dbReference>
<name>A0ABW3MED4_9PSEU</name>
<keyword evidence="2" id="KW-0802">TPR repeat</keyword>
<keyword evidence="1" id="KW-0677">Repeat</keyword>
<evidence type="ECO:0000256" key="2">
    <source>
        <dbReference type="ARBA" id="ARBA00022803"/>
    </source>
</evidence>
<protein>
    <submittedName>
        <fullName evidence="3">Tetratricopeptide repeat protein</fullName>
    </submittedName>
</protein>
<sequence length="82" mass="8964">AMAWALHVNGRDAEAAQYAEKAAALGWNNALFAYHRGMIAYALGQVADAEKYLDTALRTNPYFSVLHAPAAQKTLTQLRSAR</sequence>
<keyword evidence="4" id="KW-1185">Reference proteome</keyword>
<evidence type="ECO:0000313" key="4">
    <source>
        <dbReference type="Proteomes" id="UP001597045"/>
    </source>
</evidence>
<dbReference type="InterPro" id="IPR013105">
    <property type="entry name" value="TPR_2"/>
</dbReference>
<dbReference type="InterPro" id="IPR011990">
    <property type="entry name" value="TPR-like_helical_dom_sf"/>
</dbReference>
<accession>A0ABW3MED4</accession>
<proteinExistence type="predicted"/>
<dbReference type="Pfam" id="PF07719">
    <property type="entry name" value="TPR_2"/>
    <property type="match status" value="1"/>
</dbReference>
<comment type="caution">
    <text evidence="3">The sequence shown here is derived from an EMBL/GenBank/DDBJ whole genome shotgun (WGS) entry which is preliminary data.</text>
</comment>
<dbReference type="Gene3D" id="1.25.40.10">
    <property type="entry name" value="Tetratricopeptide repeat domain"/>
    <property type="match status" value="1"/>
</dbReference>
<evidence type="ECO:0000313" key="3">
    <source>
        <dbReference type="EMBL" id="MFD1048020.1"/>
    </source>
</evidence>
<dbReference type="EMBL" id="JBHTIS010001360">
    <property type="protein sequence ID" value="MFD1048020.1"/>
    <property type="molecule type" value="Genomic_DNA"/>
</dbReference>
<reference evidence="4" key="1">
    <citation type="journal article" date="2019" name="Int. J. Syst. Evol. Microbiol.">
        <title>The Global Catalogue of Microorganisms (GCM) 10K type strain sequencing project: providing services to taxonomists for standard genome sequencing and annotation.</title>
        <authorList>
            <consortium name="The Broad Institute Genomics Platform"/>
            <consortium name="The Broad Institute Genome Sequencing Center for Infectious Disease"/>
            <person name="Wu L."/>
            <person name="Ma J."/>
        </authorList>
    </citation>
    <scope>NUCLEOTIDE SEQUENCE [LARGE SCALE GENOMIC DNA]</scope>
    <source>
        <strain evidence="4">JCM 31486</strain>
    </source>
</reference>
<gene>
    <name evidence="3" type="ORF">ACFQ1S_22005</name>
</gene>
<dbReference type="Proteomes" id="UP001597045">
    <property type="component" value="Unassembled WGS sequence"/>
</dbReference>
<organism evidence="3 4">
    <name type="scientific">Kibdelosporangium lantanae</name>
    <dbReference type="NCBI Taxonomy" id="1497396"/>
    <lineage>
        <taxon>Bacteria</taxon>
        <taxon>Bacillati</taxon>
        <taxon>Actinomycetota</taxon>
        <taxon>Actinomycetes</taxon>
        <taxon>Pseudonocardiales</taxon>
        <taxon>Pseudonocardiaceae</taxon>
        <taxon>Kibdelosporangium</taxon>
    </lineage>
</organism>
<feature type="non-terminal residue" evidence="3">
    <location>
        <position position="1"/>
    </location>
</feature>